<dbReference type="RefSeq" id="XP_014184288.1">
    <property type="nucleotide sequence ID" value="XM_014328813.1"/>
</dbReference>
<feature type="domain" description="Calcium channel YVC1-like C-terminal transmembrane" evidence="3">
    <location>
        <begin position="250"/>
        <end position="506"/>
    </location>
</feature>
<dbReference type="Pfam" id="PF23190">
    <property type="entry name" value="LHD_TRPY1"/>
    <property type="match status" value="1"/>
</dbReference>
<dbReference type="EMBL" id="ALBS01000007">
    <property type="protein sequence ID" value="EJT53192.1"/>
    <property type="molecule type" value="Genomic_DNA"/>
</dbReference>
<dbReference type="Pfam" id="PF23317">
    <property type="entry name" value="YVC1_C"/>
    <property type="match status" value="1"/>
</dbReference>
<gene>
    <name evidence="4" type="ORF">A1Q1_07867</name>
</gene>
<feature type="domain" description="YVC1 N-terminal linker helical" evidence="2">
    <location>
        <begin position="8"/>
        <end position="184"/>
    </location>
</feature>
<reference evidence="4 5" key="1">
    <citation type="journal article" date="2012" name="Eukaryot. Cell">
        <title>Draft genome sequence of CBS 2479, the standard type strain of Trichosporon asahii.</title>
        <authorList>
            <person name="Yang R.Y."/>
            <person name="Li H.T."/>
            <person name="Zhu H."/>
            <person name="Zhou G.P."/>
            <person name="Wang M."/>
            <person name="Wang L."/>
        </authorList>
    </citation>
    <scope>NUCLEOTIDE SEQUENCE [LARGE SCALE GENOMIC DNA]</scope>
    <source>
        <strain evidence="5">ATCC 90039 / CBS 2479 / JCM 2466 / KCTC 7840 / NCYC 2677 / UAMH 7654</strain>
    </source>
</reference>
<dbReference type="PANTHER" id="PTHR35859">
    <property type="entry name" value="NONSELECTIVE CATION CHANNEL PROTEIN"/>
    <property type="match status" value="1"/>
</dbReference>
<keyword evidence="1" id="KW-0472">Membrane</keyword>
<feature type="transmembrane region" description="Helical" evidence="1">
    <location>
        <begin position="227"/>
        <end position="244"/>
    </location>
</feature>
<dbReference type="Proteomes" id="UP000002748">
    <property type="component" value="Unassembled WGS sequence"/>
</dbReference>
<name>J8TYQ5_TRIAS</name>
<feature type="transmembrane region" description="Helical" evidence="1">
    <location>
        <begin position="332"/>
        <end position="352"/>
    </location>
</feature>
<dbReference type="VEuPathDB" id="FungiDB:A1Q1_07867"/>
<evidence type="ECO:0000313" key="5">
    <source>
        <dbReference type="Proteomes" id="UP000002748"/>
    </source>
</evidence>
<evidence type="ECO:0000256" key="1">
    <source>
        <dbReference type="SAM" id="Phobius"/>
    </source>
</evidence>
<sequence length="608" mass="68895">MLAQTPSTRLRALTLRLLPQEVEDEEITSASSSIVSPEVVEIFEEAGGDFREAIPFCLLRARKMFVEDANANPTDYGENMCRATACEVLARRSVHRMPPHRLQSVMSTRYRYRERDGDASAPTCALETAIDQHCTIFLSSSEAQMVVTMLWTGKWVQHNNENDDIDYVEYVPPHDNPHSFWAHMDPSRLGVPRYQTWFRIIVWIFFLYVYSQTVQSPVDSVDPLRQFDAWEIILYTMTFAFFLEEIVKITKNFWNIVNFITAALLLTSLGLRIAGINQPADSKQRAHLHLLSFQFLACAAPPIWLRLLVVLEGFKVVGVLQVVVFRMLRESAIFFILLAIMGVGFAQSLYALDAADGDTGDDGSSMWLIINSLIQSLLGGADFDTASQRFGYPFGLIIFYFWNFFAIIILVNVLIALFGTAYSEVYDNAVDEFITFFSGKTVDMIRAPDSFVYLAPFNLIEAFLVAPWEFCLTKSQYVALNRFVMRIVFCVPLTMIALFESQIMHSRGGVGGMIHDYFAEPIPEDDEDPDVLDPKGDDEGEISTVKFEDLAKRLPNYFLNERQLTSSTTVSNSSLILGELKKMKGNLDTFEKQVRSGNLDVKVEEVSD</sequence>
<dbReference type="GeneID" id="25991379"/>
<evidence type="ECO:0000259" key="3">
    <source>
        <dbReference type="Pfam" id="PF23317"/>
    </source>
</evidence>
<keyword evidence="1" id="KW-0812">Transmembrane</keyword>
<keyword evidence="1" id="KW-1133">Transmembrane helix</keyword>
<dbReference type="InterPro" id="IPR056336">
    <property type="entry name" value="YVC1_C"/>
</dbReference>
<dbReference type="OrthoDB" id="301415at2759"/>
<evidence type="ECO:0000259" key="2">
    <source>
        <dbReference type="Pfam" id="PF23190"/>
    </source>
</evidence>
<dbReference type="KEGG" id="tasa:A1Q1_07867"/>
<feature type="transmembrane region" description="Helical" evidence="1">
    <location>
        <begin position="395"/>
        <end position="418"/>
    </location>
</feature>
<dbReference type="PANTHER" id="PTHR35859:SF4">
    <property type="entry name" value="MEMBRANE CHANNEL PROTEIN, PUTATIVE (AFU_ORTHOLOGUE AFUA_6G11300)-RELATED"/>
    <property type="match status" value="1"/>
</dbReference>
<feature type="transmembrane region" description="Helical" evidence="1">
    <location>
        <begin position="483"/>
        <end position="499"/>
    </location>
</feature>
<feature type="transmembrane region" description="Helical" evidence="1">
    <location>
        <begin position="197"/>
        <end position="215"/>
    </location>
</feature>
<dbReference type="AlphaFoldDB" id="J8TYQ5"/>
<evidence type="ECO:0000313" key="4">
    <source>
        <dbReference type="EMBL" id="EJT53192.1"/>
    </source>
</evidence>
<dbReference type="InterPro" id="IPR052971">
    <property type="entry name" value="TRP_calcium_channel"/>
</dbReference>
<feature type="transmembrane region" description="Helical" evidence="1">
    <location>
        <begin position="256"/>
        <end position="276"/>
    </location>
</feature>
<dbReference type="HOGENOM" id="CLU_014123_1_0_1"/>
<protein>
    <submittedName>
        <fullName evidence="4">Calcium activated cation channel</fullName>
    </submittedName>
</protein>
<proteinExistence type="predicted"/>
<comment type="caution">
    <text evidence="4">The sequence shown here is derived from an EMBL/GenBank/DDBJ whole genome shotgun (WGS) entry which is preliminary data.</text>
</comment>
<organism evidence="4 5">
    <name type="scientific">Trichosporon asahii var. asahii (strain ATCC 90039 / CBS 2479 / JCM 2466 / KCTC 7840 / NBRC 103889/ NCYC 2677 / UAMH 7654)</name>
    <name type="common">Yeast</name>
    <dbReference type="NCBI Taxonomy" id="1186058"/>
    <lineage>
        <taxon>Eukaryota</taxon>
        <taxon>Fungi</taxon>
        <taxon>Dikarya</taxon>
        <taxon>Basidiomycota</taxon>
        <taxon>Agaricomycotina</taxon>
        <taxon>Tremellomycetes</taxon>
        <taxon>Trichosporonales</taxon>
        <taxon>Trichosporonaceae</taxon>
        <taxon>Trichosporon</taxon>
    </lineage>
</organism>
<accession>J8TYQ5</accession>
<dbReference type="InterPro" id="IPR056337">
    <property type="entry name" value="LHD_YVC1"/>
</dbReference>